<organism evidence="1 2">
    <name type="scientific">Synechocystis salina LEGE 00031</name>
    <dbReference type="NCBI Taxonomy" id="1828736"/>
    <lineage>
        <taxon>Bacteria</taxon>
        <taxon>Bacillati</taxon>
        <taxon>Cyanobacteriota</taxon>
        <taxon>Cyanophyceae</taxon>
        <taxon>Synechococcales</taxon>
        <taxon>Merismopediaceae</taxon>
        <taxon>Synechocystis</taxon>
    </lineage>
</organism>
<dbReference type="SUPFAM" id="SSF48452">
    <property type="entry name" value="TPR-like"/>
    <property type="match status" value="1"/>
</dbReference>
<proteinExistence type="predicted"/>
<dbReference type="EMBL" id="JADEVV010000041">
    <property type="protein sequence ID" value="MBE9254848.1"/>
    <property type="molecule type" value="Genomic_DNA"/>
</dbReference>
<dbReference type="InterPro" id="IPR011990">
    <property type="entry name" value="TPR-like_helical_dom_sf"/>
</dbReference>
<dbReference type="Gene3D" id="1.25.40.10">
    <property type="entry name" value="Tetratricopeptide repeat domain"/>
    <property type="match status" value="1"/>
</dbReference>
<dbReference type="RefSeq" id="WP_190598481.1">
    <property type="nucleotide sequence ID" value="NZ_JADEVV010000041.1"/>
</dbReference>
<sequence>MTESVISPEDAFNQAIARYNGGEGPETLIPVFKEIADSSPKNATVWACLAWLYLLDDKPTLAFKAAQRSVKIDGYHPQARVNYALAMLANKKTGVREQVELAAQMMSFDQEIATGVMESLDDGLQRKPDWRDIERIKKWLTE</sequence>
<name>A0ABR9VU14_9SYNC</name>
<keyword evidence="2" id="KW-1185">Reference proteome</keyword>
<dbReference type="Proteomes" id="UP000658720">
    <property type="component" value="Unassembled WGS sequence"/>
</dbReference>
<reference evidence="1 2" key="1">
    <citation type="submission" date="2020-10" db="EMBL/GenBank/DDBJ databases">
        <authorList>
            <person name="Castelo-Branco R."/>
            <person name="Eusebio N."/>
            <person name="Adriana R."/>
            <person name="Vieira A."/>
            <person name="Brugerolle De Fraissinette N."/>
            <person name="Rezende De Castro R."/>
            <person name="Schneider M.P."/>
            <person name="Vasconcelos V."/>
            <person name="Leao P.N."/>
        </authorList>
    </citation>
    <scope>NUCLEOTIDE SEQUENCE [LARGE SCALE GENOMIC DNA]</scope>
    <source>
        <strain evidence="1 2">LEGE 00031</strain>
    </source>
</reference>
<gene>
    <name evidence="1" type="ORF">IQ217_13570</name>
</gene>
<protein>
    <submittedName>
        <fullName evidence="1">Uncharacterized protein</fullName>
    </submittedName>
</protein>
<comment type="caution">
    <text evidence="1">The sequence shown here is derived from an EMBL/GenBank/DDBJ whole genome shotgun (WGS) entry which is preliminary data.</text>
</comment>
<accession>A0ABR9VU14</accession>
<evidence type="ECO:0000313" key="1">
    <source>
        <dbReference type="EMBL" id="MBE9254848.1"/>
    </source>
</evidence>
<evidence type="ECO:0000313" key="2">
    <source>
        <dbReference type="Proteomes" id="UP000658720"/>
    </source>
</evidence>